<dbReference type="SMART" id="SM00463">
    <property type="entry name" value="SMR"/>
    <property type="match status" value="1"/>
</dbReference>
<dbReference type="InterPro" id="IPR052772">
    <property type="entry name" value="Endo/PolyKinase_Domain-Protein"/>
</dbReference>
<evidence type="ECO:0000259" key="2">
    <source>
        <dbReference type="PROSITE" id="PS50828"/>
    </source>
</evidence>
<dbReference type="InterPro" id="IPR036063">
    <property type="entry name" value="Smr_dom_sf"/>
</dbReference>
<dbReference type="SUPFAM" id="SSF160443">
    <property type="entry name" value="SMR domain-like"/>
    <property type="match status" value="1"/>
</dbReference>
<evidence type="ECO:0000313" key="4">
    <source>
        <dbReference type="Proteomes" id="UP001328107"/>
    </source>
</evidence>
<accession>A0AAN5CTD2</accession>
<dbReference type="PANTHER" id="PTHR46535:SF1">
    <property type="entry name" value="NEDD4-BINDING PROTEIN 2"/>
    <property type="match status" value="1"/>
</dbReference>
<dbReference type="EMBL" id="BTRK01000004">
    <property type="protein sequence ID" value="GMR50378.1"/>
    <property type="molecule type" value="Genomic_DNA"/>
</dbReference>
<keyword evidence="4" id="KW-1185">Reference proteome</keyword>
<dbReference type="AlphaFoldDB" id="A0AAN5CTD2"/>
<comment type="caution">
    <text evidence="3">The sequence shown here is derived from an EMBL/GenBank/DDBJ whole genome shotgun (WGS) entry which is preliminary data.</text>
</comment>
<feature type="region of interest" description="Disordered" evidence="1">
    <location>
        <begin position="1"/>
        <end position="36"/>
    </location>
</feature>
<name>A0AAN5CTD2_9BILA</name>
<reference evidence="4" key="1">
    <citation type="submission" date="2022-10" db="EMBL/GenBank/DDBJ databases">
        <title>Genome assembly of Pristionchus species.</title>
        <authorList>
            <person name="Yoshida K."/>
            <person name="Sommer R.J."/>
        </authorList>
    </citation>
    <scope>NUCLEOTIDE SEQUENCE [LARGE SCALE GENOMIC DNA]</scope>
    <source>
        <strain evidence="4">RS5460</strain>
    </source>
</reference>
<dbReference type="InterPro" id="IPR002625">
    <property type="entry name" value="Smr_dom"/>
</dbReference>
<dbReference type="PANTHER" id="PTHR46535">
    <property type="entry name" value="NEDD4-BINDING PROTEIN 2"/>
    <property type="match status" value="1"/>
</dbReference>
<gene>
    <name evidence="3" type="ORF">PMAYCL1PPCAC_20573</name>
</gene>
<organism evidence="3 4">
    <name type="scientific">Pristionchus mayeri</name>
    <dbReference type="NCBI Taxonomy" id="1317129"/>
    <lineage>
        <taxon>Eukaryota</taxon>
        <taxon>Metazoa</taxon>
        <taxon>Ecdysozoa</taxon>
        <taxon>Nematoda</taxon>
        <taxon>Chromadorea</taxon>
        <taxon>Rhabditida</taxon>
        <taxon>Rhabditina</taxon>
        <taxon>Diplogasteromorpha</taxon>
        <taxon>Diplogasteroidea</taxon>
        <taxon>Neodiplogasteridae</taxon>
        <taxon>Pristionchus</taxon>
    </lineage>
</organism>
<dbReference type="Proteomes" id="UP001328107">
    <property type="component" value="Unassembled WGS sequence"/>
</dbReference>
<dbReference type="Gene3D" id="3.30.1370.110">
    <property type="match status" value="1"/>
</dbReference>
<proteinExistence type="predicted"/>
<dbReference type="PROSITE" id="PS50828">
    <property type="entry name" value="SMR"/>
    <property type="match status" value="1"/>
</dbReference>
<evidence type="ECO:0000256" key="1">
    <source>
        <dbReference type="SAM" id="MobiDB-lite"/>
    </source>
</evidence>
<dbReference type="GO" id="GO:0005634">
    <property type="term" value="C:nucleus"/>
    <property type="evidence" value="ECO:0007669"/>
    <property type="project" value="TreeGrafter"/>
</dbReference>
<protein>
    <recommendedName>
        <fullName evidence="2">Smr domain-containing protein</fullName>
    </recommendedName>
</protein>
<sequence>MPVPNGAYSRVAANFRPKQPALPQPPRAPKKKNPLPTRVAYNDQLTALGDMAARNGCAMTYSEVKKKVLGLHNERKTAWRNLDFEIAKDKEKEIRDEVVKWNGYLNGDVLDLHWLLATQAIAFLKERIELVKKSGKQLNELHVITGAGHNSEDNKPTINSAVRLYLTEKNIRFYVTNPGCYTIGDASRTLKGFTL</sequence>
<dbReference type="GO" id="GO:0004519">
    <property type="term" value="F:endonuclease activity"/>
    <property type="evidence" value="ECO:0007669"/>
    <property type="project" value="TreeGrafter"/>
</dbReference>
<feature type="domain" description="Smr" evidence="2">
    <location>
        <begin position="110"/>
        <end position="180"/>
    </location>
</feature>
<evidence type="ECO:0000313" key="3">
    <source>
        <dbReference type="EMBL" id="GMR50378.1"/>
    </source>
</evidence>